<evidence type="ECO:0000256" key="6">
    <source>
        <dbReference type="ARBA" id="ARBA00023136"/>
    </source>
</evidence>
<feature type="transmembrane region" description="Helical" evidence="7">
    <location>
        <begin position="60"/>
        <end position="84"/>
    </location>
</feature>
<evidence type="ECO:0000256" key="7">
    <source>
        <dbReference type="SAM" id="Phobius"/>
    </source>
</evidence>
<feature type="transmembrane region" description="Helical" evidence="7">
    <location>
        <begin position="104"/>
        <end position="126"/>
    </location>
</feature>
<dbReference type="InterPro" id="IPR044880">
    <property type="entry name" value="NCX_ion-bd_dom_sf"/>
</dbReference>
<dbReference type="GeneID" id="54479820"/>
<dbReference type="PANTHER" id="PTHR12266">
    <property type="entry name" value="NA+/CA2+ K+ INDEPENDENT EXCHANGER"/>
    <property type="match status" value="1"/>
</dbReference>
<proteinExistence type="inferred from homology"/>
<dbReference type="EMBL" id="MU001651">
    <property type="protein sequence ID" value="KAF2478451.1"/>
    <property type="molecule type" value="Genomic_DNA"/>
</dbReference>
<evidence type="ECO:0000313" key="9">
    <source>
        <dbReference type="EMBL" id="KAF2478451.1"/>
    </source>
</evidence>
<evidence type="ECO:0000256" key="4">
    <source>
        <dbReference type="ARBA" id="ARBA00022692"/>
    </source>
</evidence>
<protein>
    <recommendedName>
        <fullName evidence="8">Sodium/calcium exchanger membrane region domain-containing protein</fullName>
    </recommendedName>
</protein>
<comment type="subcellular location">
    <subcellularLocation>
        <location evidence="1">Membrane</location>
        <topology evidence="1">Multi-pass membrane protein</topology>
    </subcellularLocation>
</comment>
<keyword evidence="10" id="KW-1185">Reference proteome</keyword>
<feature type="transmembrane region" description="Helical" evidence="7">
    <location>
        <begin position="133"/>
        <end position="152"/>
    </location>
</feature>
<dbReference type="GO" id="GO:0008324">
    <property type="term" value="F:monoatomic cation transmembrane transporter activity"/>
    <property type="evidence" value="ECO:0007669"/>
    <property type="project" value="TreeGrafter"/>
</dbReference>
<keyword evidence="3" id="KW-0813">Transport</keyword>
<evidence type="ECO:0000256" key="3">
    <source>
        <dbReference type="ARBA" id="ARBA00022448"/>
    </source>
</evidence>
<reference evidence="9" key="1">
    <citation type="journal article" date="2020" name="Stud. Mycol.">
        <title>101 Dothideomycetes genomes: a test case for predicting lifestyles and emergence of pathogens.</title>
        <authorList>
            <person name="Haridas S."/>
            <person name="Albert R."/>
            <person name="Binder M."/>
            <person name="Bloem J."/>
            <person name="Labutti K."/>
            <person name="Salamov A."/>
            <person name="Andreopoulos B."/>
            <person name="Baker S."/>
            <person name="Barry K."/>
            <person name="Bills G."/>
            <person name="Bluhm B."/>
            <person name="Cannon C."/>
            <person name="Castanera R."/>
            <person name="Culley D."/>
            <person name="Daum C."/>
            <person name="Ezra D."/>
            <person name="Gonzalez J."/>
            <person name="Henrissat B."/>
            <person name="Kuo A."/>
            <person name="Liang C."/>
            <person name="Lipzen A."/>
            <person name="Lutzoni F."/>
            <person name="Magnuson J."/>
            <person name="Mondo S."/>
            <person name="Nolan M."/>
            <person name="Ohm R."/>
            <person name="Pangilinan J."/>
            <person name="Park H.-J."/>
            <person name="Ramirez L."/>
            <person name="Alfaro M."/>
            <person name="Sun H."/>
            <person name="Tritt A."/>
            <person name="Yoshinaga Y."/>
            <person name="Zwiers L.-H."/>
            <person name="Turgeon B."/>
            <person name="Goodwin S."/>
            <person name="Spatafora J."/>
            <person name="Crous P."/>
            <person name="Grigoriev I."/>
        </authorList>
    </citation>
    <scope>NUCLEOTIDE SEQUENCE</scope>
    <source>
        <strain evidence="9">CBS 113389</strain>
    </source>
</reference>
<feature type="transmembrane region" description="Helical" evidence="7">
    <location>
        <begin position="20"/>
        <end position="39"/>
    </location>
</feature>
<dbReference type="Pfam" id="PF01699">
    <property type="entry name" value="Na_Ca_ex"/>
    <property type="match status" value="1"/>
</dbReference>
<evidence type="ECO:0000259" key="8">
    <source>
        <dbReference type="Pfam" id="PF01699"/>
    </source>
</evidence>
<keyword evidence="6 7" id="KW-0472">Membrane</keyword>
<dbReference type="InterPro" id="IPR051359">
    <property type="entry name" value="CaCA_antiporter"/>
</dbReference>
<comment type="similarity">
    <text evidence="2">Belongs to the Ca(2+):cation antiporter (CaCA) (TC 2.A.19) family.</text>
</comment>
<organism evidence="9 10">
    <name type="scientific">Neohortaea acidophila</name>
    <dbReference type="NCBI Taxonomy" id="245834"/>
    <lineage>
        <taxon>Eukaryota</taxon>
        <taxon>Fungi</taxon>
        <taxon>Dikarya</taxon>
        <taxon>Ascomycota</taxon>
        <taxon>Pezizomycotina</taxon>
        <taxon>Dothideomycetes</taxon>
        <taxon>Dothideomycetidae</taxon>
        <taxon>Mycosphaerellales</taxon>
        <taxon>Teratosphaeriaceae</taxon>
        <taxon>Neohortaea</taxon>
    </lineage>
</organism>
<evidence type="ECO:0000256" key="1">
    <source>
        <dbReference type="ARBA" id="ARBA00004141"/>
    </source>
</evidence>
<keyword evidence="4 7" id="KW-0812">Transmembrane</keyword>
<gene>
    <name evidence="9" type="ORF">BDY17DRAFT_90533</name>
</gene>
<evidence type="ECO:0000313" key="10">
    <source>
        <dbReference type="Proteomes" id="UP000799767"/>
    </source>
</evidence>
<name>A0A6A6PFG3_9PEZI</name>
<sequence>MGAFWLSVIADEIVSILKMLGTVLGISPAILGFTVLAVGNSLDDYFADITISRHGHPVMAFAACFGGPLLNILLGLGSSITYVIGQEFGRSGKLTAIPFAVDPVLTLSTAVIVLTLPVLVTALAFSRWQMRKIIGGGLIMIGGLLTVVAVVMEVKHVS</sequence>
<evidence type="ECO:0000256" key="2">
    <source>
        <dbReference type="ARBA" id="ARBA00008170"/>
    </source>
</evidence>
<dbReference type="GO" id="GO:0006874">
    <property type="term" value="P:intracellular calcium ion homeostasis"/>
    <property type="evidence" value="ECO:0007669"/>
    <property type="project" value="TreeGrafter"/>
</dbReference>
<feature type="domain" description="Sodium/calcium exchanger membrane region" evidence="8">
    <location>
        <begin position="1"/>
        <end position="144"/>
    </location>
</feature>
<dbReference type="PANTHER" id="PTHR12266:SF0">
    <property type="entry name" value="MITOCHONDRIAL SODIUM_CALCIUM EXCHANGER PROTEIN"/>
    <property type="match status" value="1"/>
</dbReference>
<dbReference type="GO" id="GO:0016020">
    <property type="term" value="C:membrane"/>
    <property type="evidence" value="ECO:0007669"/>
    <property type="project" value="UniProtKB-SubCell"/>
</dbReference>
<evidence type="ECO:0000256" key="5">
    <source>
        <dbReference type="ARBA" id="ARBA00022989"/>
    </source>
</evidence>
<accession>A0A6A6PFG3</accession>
<keyword evidence="5 7" id="KW-1133">Transmembrane helix</keyword>
<dbReference type="Proteomes" id="UP000799767">
    <property type="component" value="Unassembled WGS sequence"/>
</dbReference>
<dbReference type="InterPro" id="IPR004837">
    <property type="entry name" value="NaCa_Exmemb"/>
</dbReference>
<dbReference type="AlphaFoldDB" id="A0A6A6PFG3"/>
<dbReference type="RefSeq" id="XP_033585021.1">
    <property type="nucleotide sequence ID" value="XM_033738819.1"/>
</dbReference>
<dbReference type="OrthoDB" id="407410at2759"/>
<dbReference type="Gene3D" id="1.20.1420.30">
    <property type="entry name" value="NCX, central ion-binding region"/>
    <property type="match status" value="1"/>
</dbReference>